<sequence>MKKRPLCLACIGLMTAIFLMKLAGLPIFGEPAGTSLIEDAVKEETEIHVIGQISRREQKPNSVRYYLKNTILFFHNQETPLNNIYLTVQSPEKYPVGAEILAAGVLDKPESGRNPGQFDARSYYACQKIFYFVWAENIRLLKAPALPAGEWMAQLRESLSERVSLALPGGQAGILAAMLWGDRSLLEEDSRINYQFGGVSHILSISGLHISLMGLALYRFVRRLLPLRLPAAAAAAAVMLCYCLFTGAQAATIRAFLMFSVSLGAQLTGRSYDMLCALSLSGILILLENPGMLFYSGFQLSFTAVIAVGVVSPAAVSLLPKPGHRSGRLRRLTARVLETALSCGVVWAAALPLTAYYFYEIPLWSTLINLLMLPFMGGLMILGLAGSCAALFSLQAGRLLLYAPGLLLEIFESAMELLRRLPGGLLICGQPRPWQVVLCYAGIGLFVFWCRRRAEGKSVRKISPALPAAALLLCSLLFFRRETAFSLTALDVGQGDCLALQAGSVHFLVDGGSSSESLVGKYRILPYLKQQGIRRLEGIFITHPDADHINGIQELLQAIANGDTQLSVKRLFLPEWMQGREGTEALTRPAAAADVQVSYLRAGDLIRTGSCRIQVLYPKPGQTVPSGEENSASLVLAVHYKEMDFLLTGDLEGPGEEALADTLTACEYLKAAHHGSRNSTGEAFLEAAAPAVCVISAPENSVYGHPHRETLDRLRQAGTRIFCTSRCGAIRAVTDGQTIEVFTFLSEYDIL</sequence>
<evidence type="ECO:0000256" key="4">
    <source>
        <dbReference type="ARBA" id="ARBA00022989"/>
    </source>
</evidence>
<keyword evidence="2" id="KW-1003">Cell membrane</keyword>
<feature type="transmembrane region" description="Helical" evidence="6">
    <location>
        <begin position="293"/>
        <end position="319"/>
    </location>
</feature>
<name>A0A9D1P2B1_9FIRM</name>
<dbReference type="EMBL" id="DVOO01000015">
    <property type="protein sequence ID" value="HIV25186.1"/>
    <property type="molecule type" value="Genomic_DNA"/>
</dbReference>
<feature type="domain" description="Metallo-beta-lactamase" evidence="7">
    <location>
        <begin position="494"/>
        <end position="699"/>
    </location>
</feature>
<dbReference type="SMART" id="SM00849">
    <property type="entry name" value="Lactamase_B"/>
    <property type="match status" value="1"/>
</dbReference>
<proteinExistence type="predicted"/>
<dbReference type="GO" id="GO:0005886">
    <property type="term" value="C:plasma membrane"/>
    <property type="evidence" value="ECO:0007669"/>
    <property type="project" value="UniProtKB-SubCell"/>
</dbReference>
<organism evidence="8 9">
    <name type="scientific">Candidatus Scatomonas pullistercoris</name>
    <dbReference type="NCBI Taxonomy" id="2840920"/>
    <lineage>
        <taxon>Bacteria</taxon>
        <taxon>Bacillati</taxon>
        <taxon>Bacillota</taxon>
        <taxon>Clostridia</taxon>
        <taxon>Lachnospirales</taxon>
        <taxon>Lachnospiraceae</taxon>
        <taxon>Lachnospiraceae incertae sedis</taxon>
        <taxon>Candidatus Scatomonas</taxon>
    </lineage>
</organism>
<keyword evidence="4 6" id="KW-1133">Transmembrane helix</keyword>
<dbReference type="NCBIfam" id="TIGR00360">
    <property type="entry name" value="ComEC_N-term"/>
    <property type="match status" value="1"/>
</dbReference>
<dbReference type="InterPro" id="IPR001279">
    <property type="entry name" value="Metallo-B-lactamas"/>
</dbReference>
<protein>
    <submittedName>
        <fullName evidence="8">DNA internalization-related competence protein ComEC/Rec2</fullName>
    </submittedName>
</protein>
<dbReference type="GO" id="GO:0030420">
    <property type="term" value="P:establishment of competence for transformation"/>
    <property type="evidence" value="ECO:0007669"/>
    <property type="project" value="InterPro"/>
</dbReference>
<gene>
    <name evidence="8" type="ORF">IAB71_05270</name>
</gene>
<dbReference type="Proteomes" id="UP000824169">
    <property type="component" value="Unassembled WGS sequence"/>
</dbReference>
<dbReference type="PANTHER" id="PTHR30619">
    <property type="entry name" value="DNA INTERNALIZATION/COMPETENCE PROTEIN COMEC/REC2"/>
    <property type="match status" value="1"/>
</dbReference>
<dbReference type="CDD" id="cd07731">
    <property type="entry name" value="ComA-like_MBL-fold"/>
    <property type="match status" value="1"/>
</dbReference>
<feature type="transmembrane region" description="Helical" evidence="6">
    <location>
        <begin position="371"/>
        <end position="392"/>
    </location>
</feature>
<evidence type="ECO:0000256" key="1">
    <source>
        <dbReference type="ARBA" id="ARBA00004651"/>
    </source>
</evidence>
<feature type="transmembrane region" description="Helical" evidence="6">
    <location>
        <begin position="433"/>
        <end position="450"/>
    </location>
</feature>
<comment type="caution">
    <text evidence="8">The sequence shown here is derived from an EMBL/GenBank/DDBJ whole genome shotgun (WGS) entry which is preliminary data.</text>
</comment>
<evidence type="ECO:0000256" key="3">
    <source>
        <dbReference type="ARBA" id="ARBA00022692"/>
    </source>
</evidence>
<keyword evidence="5 6" id="KW-0472">Membrane</keyword>
<comment type="subcellular location">
    <subcellularLocation>
        <location evidence="1">Cell membrane</location>
        <topology evidence="1">Multi-pass membrane protein</topology>
    </subcellularLocation>
</comment>
<dbReference type="PANTHER" id="PTHR30619:SF1">
    <property type="entry name" value="RECOMBINATION PROTEIN 2"/>
    <property type="match status" value="1"/>
</dbReference>
<dbReference type="InterPro" id="IPR036866">
    <property type="entry name" value="RibonucZ/Hydroxyglut_hydro"/>
</dbReference>
<dbReference type="Pfam" id="PF03772">
    <property type="entry name" value="Competence"/>
    <property type="match status" value="1"/>
</dbReference>
<evidence type="ECO:0000313" key="8">
    <source>
        <dbReference type="EMBL" id="HIV25186.1"/>
    </source>
</evidence>
<feature type="transmembrane region" description="Helical" evidence="6">
    <location>
        <begin position="202"/>
        <end position="221"/>
    </location>
</feature>
<dbReference type="InterPro" id="IPR035681">
    <property type="entry name" value="ComA-like_MBL"/>
</dbReference>
<feature type="transmembrane region" description="Helical" evidence="6">
    <location>
        <begin position="399"/>
        <end position="418"/>
    </location>
</feature>
<dbReference type="InterPro" id="IPR004477">
    <property type="entry name" value="ComEC_N"/>
</dbReference>
<dbReference type="InterPro" id="IPR004797">
    <property type="entry name" value="Competence_ComEC/Rec2"/>
</dbReference>
<keyword evidence="3 6" id="KW-0812">Transmembrane</keyword>
<accession>A0A9D1P2B1</accession>
<evidence type="ECO:0000256" key="5">
    <source>
        <dbReference type="ARBA" id="ARBA00023136"/>
    </source>
</evidence>
<reference evidence="8" key="2">
    <citation type="journal article" date="2021" name="PeerJ">
        <title>Extensive microbial diversity within the chicken gut microbiome revealed by metagenomics and culture.</title>
        <authorList>
            <person name="Gilroy R."/>
            <person name="Ravi A."/>
            <person name="Getino M."/>
            <person name="Pursley I."/>
            <person name="Horton D.L."/>
            <person name="Alikhan N.F."/>
            <person name="Baker D."/>
            <person name="Gharbi K."/>
            <person name="Hall N."/>
            <person name="Watson M."/>
            <person name="Adriaenssens E.M."/>
            <person name="Foster-Nyarko E."/>
            <person name="Jarju S."/>
            <person name="Secka A."/>
            <person name="Antonio M."/>
            <person name="Oren A."/>
            <person name="Chaudhuri R.R."/>
            <person name="La Ragione R."/>
            <person name="Hildebrand F."/>
            <person name="Pallen M.J."/>
        </authorList>
    </citation>
    <scope>NUCLEOTIDE SEQUENCE</scope>
    <source>
        <strain evidence="8">CHK188-20938</strain>
    </source>
</reference>
<evidence type="ECO:0000259" key="7">
    <source>
        <dbReference type="SMART" id="SM00849"/>
    </source>
</evidence>
<feature type="transmembrane region" description="Helical" evidence="6">
    <location>
        <begin position="233"/>
        <end position="257"/>
    </location>
</feature>
<dbReference type="InterPro" id="IPR025405">
    <property type="entry name" value="DUF4131"/>
</dbReference>
<evidence type="ECO:0000256" key="6">
    <source>
        <dbReference type="SAM" id="Phobius"/>
    </source>
</evidence>
<feature type="transmembrane region" description="Helical" evidence="6">
    <location>
        <begin position="462"/>
        <end position="479"/>
    </location>
</feature>
<dbReference type="NCBIfam" id="TIGR00361">
    <property type="entry name" value="ComEC_Rec2"/>
    <property type="match status" value="1"/>
</dbReference>
<dbReference type="SUPFAM" id="SSF56281">
    <property type="entry name" value="Metallo-hydrolase/oxidoreductase"/>
    <property type="match status" value="1"/>
</dbReference>
<dbReference type="Pfam" id="PF00753">
    <property type="entry name" value="Lactamase_B"/>
    <property type="match status" value="1"/>
</dbReference>
<dbReference type="Gene3D" id="3.60.15.10">
    <property type="entry name" value="Ribonuclease Z/Hydroxyacylglutathione hydrolase-like"/>
    <property type="match status" value="1"/>
</dbReference>
<dbReference type="AlphaFoldDB" id="A0A9D1P2B1"/>
<reference evidence="8" key="1">
    <citation type="submission" date="2020-10" db="EMBL/GenBank/DDBJ databases">
        <authorList>
            <person name="Gilroy R."/>
        </authorList>
    </citation>
    <scope>NUCLEOTIDE SEQUENCE</scope>
    <source>
        <strain evidence="8">CHK188-20938</strain>
    </source>
</reference>
<feature type="transmembrane region" description="Helical" evidence="6">
    <location>
        <begin position="340"/>
        <end position="359"/>
    </location>
</feature>
<evidence type="ECO:0000256" key="2">
    <source>
        <dbReference type="ARBA" id="ARBA00022475"/>
    </source>
</evidence>
<dbReference type="Pfam" id="PF13567">
    <property type="entry name" value="DUF4131"/>
    <property type="match status" value="1"/>
</dbReference>
<evidence type="ECO:0000313" key="9">
    <source>
        <dbReference type="Proteomes" id="UP000824169"/>
    </source>
</evidence>
<dbReference type="InterPro" id="IPR052159">
    <property type="entry name" value="Competence_DNA_uptake"/>
</dbReference>